<dbReference type="GO" id="GO:0003677">
    <property type="term" value="F:DNA binding"/>
    <property type="evidence" value="ECO:0007669"/>
    <property type="project" value="UniProtKB-KW"/>
</dbReference>
<feature type="domain" description="Cyclic nucleotide-binding" evidence="4">
    <location>
        <begin position="17"/>
        <end position="137"/>
    </location>
</feature>
<dbReference type="EMBL" id="CP110232">
    <property type="protein sequence ID" value="WEG72978.1"/>
    <property type="molecule type" value="Genomic_DNA"/>
</dbReference>
<proteinExistence type="predicted"/>
<dbReference type="InterPro" id="IPR000595">
    <property type="entry name" value="cNMP-bd_dom"/>
</dbReference>
<dbReference type="InterPro" id="IPR050397">
    <property type="entry name" value="Env_Response_Regulators"/>
</dbReference>
<dbReference type="GO" id="GO:0003700">
    <property type="term" value="F:DNA-binding transcription factor activity"/>
    <property type="evidence" value="ECO:0007669"/>
    <property type="project" value="TreeGrafter"/>
</dbReference>
<dbReference type="SUPFAM" id="SSF46785">
    <property type="entry name" value="Winged helix' DNA-binding domain"/>
    <property type="match status" value="1"/>
</dbReference>
<dbReference type="SUPFAM" id="SSF51206">
    <property type="entry name" value="cAMP-binding domain-like"/>
    <property type="match status" value="1"/>
</dbReference>
<organism evidence="6 7">
    <name type="scientific">Vagococcus intermedius</name>
    <dbReference type="NCBI Taxonomy" id="2991418"/>
    <lineage>
        <taxon>Bacteria</taxon>
        <taxon>Bacillati</taxon>
        <taxon>Bacillota</taxon>
        <taxon>Bacilli</taxon>
        <taxon>Lactobacillales</taxon>
        <taxon>Enterococcaceae</taxon>
        <taxon>Vagococcus</taxon>
    </lineage>
</organism>
<dbReference type="AlphaFoldDB" id="A0AAF0CU25"/>
<dbReference type="Pfam" id="PF00027">
    <property type="entry name" value="cNMP_binding"/>
    <property type="match status" value="1"/>
</dbReference>
<evidence type="ECO:0000259" key="4">
    <source>
        <dbReference type="PROSITE" id="PS50042"/>
    </source>
</evidence>
<protein>
    <submittedName>
        <fullName evidence="6">Crp/Fnr family transcriptional regulator</fullName>
    </submittedName>
</protein>
<name>A0AAF0CU25_9ENTE</name>
<dbReference type="KEGG" id="vie:OL234_08365"/>
<keyword evidence="1" id="KW-0805">Transcription regulation</keyword>
<dbReference type="CDD" id="cd00038">
    <property type="entry name" value="CAP_ED"/>
    <property type="match status" value="1"/>
</dbReference>
<keyword evidence="2" id="KW-0238">DNA-binding</keyword>
<evidence type="ECO:0000256" key="1">
    <source>
        <dbReference type="ARBA" id="ARBA00023015"/>
    </source>
</evidence>
<evidence type="ECO:0000313" key="6">
    <source>
        <dbReference type="EMBL" id="WEG72978.1"/>
    </source>
</evidence>
<dbReference type="Gene3D" id="1.10.10.10">
    <property type="entry name" value="Winged helix-like DNA-binding domain superfamily/Winged helix DNA-binding domain"/>
    <property type="match status" value="1"/>
</dbReference>
<keyword evidence="3" id="KW-0804">Transcription</keyword>
<dbReference type="Gene3D" id="2.60.120.10">
    <property type="entry name" value="Jelly Rolls"/>
    <property type="match status" value="1"/>
</dbReference>
<dbReference type="PROSITE" id="PS50042">
    <property type="entry name" value="CNMP_BINDING_3"/>
    <property type="match status" value="1"/>
</dbReference>
<dbReference type="InterPro" id="IPR018490">
    <property type="entry name" value="cNMP-bd_dom_sf"/>
</dbReference>
<evidence type="ECO:0000256" key="2">
    <source>
        <dbReference type="ARBA" id="ARBA00023125"/>
    </source>
</evidence>
<dbReference type="Proteomes" id="UP001179647">
    <property type="component" value="Chromosome"/>
</dbReference>
<evidence type="ECO:0000313" key="7">
    <source>
        <dbReference type="Proteomes" id="UP001179647"/>
    </source>
</evidence>
<dbReference type="RefSeq" id="WP_275468781.1">
    <property type="nucleotide sequence ID" value="NZ_CP110232.1"/>
</dbReference>
<dbReference type="PROSITE" id="PS51063">
    <property type="entry name" value="HTH_CRP_2"/>
    <property type="match status" value="1"/>
</dbReference>
<accession>A0AAF0CU25</accession>
<dbReference type="SMART" id="SM00419">
    <property type="entry name" value="HTH_CRP"/>
    <property type="match status" value="1"/>
</dbReference>
<dbReference type="GO" id="GO:0005829">
    <property type="term" value="C:cytosol"/>
    <property type="evidence" value="ECO:0007669"/>
    <property type="project" value="TreeGrafter"/>
</dbReference>
<evidence type="ECO:0000259" key="5">
    <source>
        <dbReference type="PROSITE" id="PS51063"/>
    </source>
</evidence>
<sequence>MVDKNNTELEKVRKQPEFKNLTDSEFYELSQHFYKRTYKKGQVLFDCGDKRNRLYHLVEGAVKCERIDPSGDYFYLNFHKQEAFFPYVGLFSDYAYDYTVQALTDIEVYYFPTEVFEKVAKQNNDEMMYLITTLSEILKQHILKIQCCVTSSAADRIRYSLALLMVRLGEKNYYGEVEVPYPILLNDISRSSGATRETTSHVIKKLVDEKKISYKHKYLTYHDLAFFDLDFSCDF</sequence>
<dbReference type="SMART" id="SM00100">
    <property type="entry name" value="cNMP"/>
    <property type="match status" value="1"/>
</dbReference>
<dbReference type="InterPro" id="IPR036390">
    <property type="entry name" value="WH_DNA-bd_sf"/>
</dbReference>
<gene>
    <name evidence="6" type="ORF">OL234_08365</name>
</gene>
<dbReference type="PANTHER" id="PTHR24567:SF74">
    <property type="entry name" value="HTH-TYPE TRANSCRIPTIONAL REGULATOR ARCR"/>
    <property type="match status" value="1"/>
</dbReference>
<dbReference type="InterPro" id="IPR012318">
    <property type="entry name" value="HTH_CRP"/>
</dbReference>
<dbReference type="PANTHER" id="PTHR24567">
    <property type="entry name" value="CRP FAMILY TRANSCRIPTIONAL REGULATORY PROTEIN"/>
    <property type="match status" value="1"/>
</dbReference>
<reference evidence="6" key="1">
    <citation type="submission" date="2022-10" db="EMBL/GenBank/DDBJ databases">
        <title>Vagococcus sp. isolated from poultry meat.</title>
        <authorList>
            <person name="Johansson P."/>
            <person name="Bjorkroth J."/>
        </authorList>
    </citation>
    <scope>NUCLEOTIDE SEQUENCE</scope>
    <source>
        <strain evidence="6">STAA11</strain>
    </source>
</reference>
<feature type="domain" description="HTH crp-type" evidence="5">
    <location>
        <begin position="151"/>
        <end position="225"/>
    </location>
</feature>
<dbReference type="InterPro" id="IPR036388">
    <property type="entry name" value="WH-like_DNA-bd_sf"/>
</dbReference>
<dbReference type="InterPro" id="IPR014710">
    <property type="entry name" value="RmlC-like_jellyroll"/>
</dbReference>
<evidence type="ECO:0000256" key="3">
    <source>
        <dbReference type="ARBA" id="ARBA00023163"/>
    </source>
</evidence>
<keyword evidence="7" id="KW-1185">Reference proteome</keyword>